<feature type="non-terminal residue" evidence="1">
    <location>
        <position position="1"/>
    </location>
</feature>
<comment type="caution">
    <text evidence="1">The sequence shown here is derived from an EMBL/GenBank/DDBJ whole genome shotgun (WGS) entry which is preliminary data.</text>
</comment>
<organism evidence="1 2">
    <name type="scientific">Spiromyces aspiralis</name>
    <dbReference type="NCBI Taxonomy" id="68401"/>
    <lineage>
        <taxon>Eukaryota</taxon>
        <taxon>Fungi</taxon>
        <taxon>Fungi incertae sedis</taxon>
        <taxon>Zoopagomycota</taxon>
        <taxon>Kickxellomycotina</taxon>
        <taxon>Kickxellomycetes</taxon>
        <taxon>Kickxellales</taxon>
        <taxon>Kickxellaceae</taxon>
        <taxon>Spiromyces</taxon>
    </lineage>
</organism>
<accession>A0ACC1H8F6</accession>
<reference evidence="1" key="1">
    <citation type="submission" date="2022-06" db="EMBL/GenBank/DDBJ databases">
        <title>Phylogenomic reconstructions and comparative analyses of Kickxellomycotina fungi.</title>
        <authorList>
            <person name="Reynolds N.K."/>
            <person name="Stajich J.E."/>
            <person name="Barry K."/>
            <person name="Grigoriev I.V."/>
            <person name="Crous P."/>
            <person name="Smith M.E."/>
        </authorList>
    </citation>
    <scope>NUCLEOTIDE SEQUENCE</scope>
    <source>
        <strain evidence="1">RSA 2271</strain>
    </source>
</reference>
<sequence length="210" mass="22592">LESLESLESTLKSTIYAQNAAVEHIMDIIGSAFGGGVSNLRRLTNTSRATLHSSHSRSSSISNGGTCGIPPPAVPSAVFVGPKGTGKTFLAQTLAGDKVRLLPNFIVVPPEAFYAPQSPHPRSSTDDIVRADDHHLLRQLPDSVLADPVRARPFSIVLIQGVSNAHPEVQQAFADVLATGFLTDSSSRRVDFRNTFVIFEISVTQHQLNR</sequence>
<gene>
    <name evidence="1" type="ORF">EV182_008297</name>
</gene>
<name>A0ACC1H8F6_9FUNG</name>
<dbReference type="Proteomes" id="UP001145114">
    <property type="component" value="Unassembled WGS sequence"/>
</dbReference>
<proteinExistence type="predicted"/>
<feature type="non-terminal residue" evidence="1">
    <location>
        <position position="210"/>
    </location>
</feature>
<dbReference type="EMBL" id="JAMZIH010009341">
    <property type="protein sequence ID" value="KAJ1670300.1"/>
    <property type="molecule type" value="Genomic_DNA"/>
</dbReference>
<evidence type="ECO:0000313" key="2">
    <source>
        <dbReference type="Proteomes" id="UP001145114"/>
    </source>
</evidence>
<keyword evidence="2" id="KW-1185">Reference proteome</keyword>
<evidence type="ECO:0000313" key="1">
    <source>
        <dbReference type="EMBL" id="KAJ1670300.1"/>
    </source>
</evidence>
<protein>
    <submittedName>
        <fullName evidence="1">Uncharacterized protein</fullName>
    </submittedName>
</protein>